<keyword evidence="4" id="KW-1185">Reference proteome</keyword>
<dbReference type="GO" id="GO:0004864">
    <property type="term" value="F:protein phosphatase inhibitor activity"/>
    <property type="evidence" value="ECO:0007669"/>
    <property type="project" value="InterPro"/>
</dbReference>
<accession>A0AA38FZ10</accession>
<sequence length="149" mass="16515">MAIGATTVEVIASVAPKRLWMALAKDSAHFLPKALPNIYSSASIIEGDGGVGSIKKFNLTDANKDLRYDKERVEEINEEELLYRCTALGRGGLIDEKLKKAKFEMKFNPMTVDGDEVCLLLWTAEFETFSDSPPSEAKIQMLRAEIVAM</sequence>
<evidence type="ECO:0000256" key="1">
    <source>
        <dbReference type="ARBA" id="ARBA00009744"/>
    </source>
</evidence>
<dbReference type="Proteomes" id="UP000824469">
    <property type="component" value="Unassembled WGS sequence"/>
</dbReference>
<dbReference type="GO" id="GO:0010427">
    <property type="term" value="F:abscisic acid binding"/>
    <property type="evidence" value="ECO:0007669"/>
    <property type="project" value="InterPro"/>
</dbReference>
<dbReference type="InterPro" id="IPR000916">
    <property type="entry name" value="Bet_v_I/MLP"/>
</dbReference>
<dbReference type="OMA" id="WMALAKD"/>
<dbReference type="CDD" id="cd07816">
    <property type="entry name" value="Bet_v1-like"/>
    <property type="match status" value="1"/>
</dbReference>
<dbReference type="AlphaFoldDB" id="A0AA38FZ10"/>
<reference evidence="3 4" key="1">
    <citation type="journal article" date="2021" name="Nat. Plants">
        <title>The Taxus genome provides insights into paclitaxel biosynthesis.</title>
        <authorList>
            <person name="Xiong X."/>
            <person name="Gou J."/>
            <person name="Liao Q."/>
            <person name="Li Y."/>
            <person name="Zhou Q."/>
            <person name="Bi G."/>
            <person name="Li C."/>
            <person name="Du R."/>
            <person name="Wang X."/>
            <person name="Sun T."/>
            <person name="Guo L."/>
            <person name="Liang H."/>
            <person name="Lu P."/>
            <person name="Wu Y."/>
            <person name="Zhang Z."/>
            <person name="Ro D.K."/>
            <person name="Shang Y."/>
            <person name="Huang S."/>
            <person name="Yan J."/>
        </authorList>
    </citation>
    <scope>NUCLEOTIDE SEQUENCE [LARGE SCALE GENOMIC DNA]</scope>
    <source>
        <strain evidence="3">Ta-2019</strain>
    </source>
</reference>
<proteinExistence type="inferred from homology"/>
<dbReference type="PANTHER" id="PTHR31213:SF201">
    <property type="entry name" value="OS03G0300400 PROTEIN"/>
    <property type="match status" value="1"/>
</dbReference>
<organism evidence="3 4">
    <name type="scientific">Taxus chinensis</name>
    <name type="common">Chinese yew</name>
    <name type="synonym">Taxus wallichiana var. chinensis</name>
    <dbReference type="NCBI Taxonomy" id="29808"/>
    <lineage>
        <taxon>Eukaryota</taxon>
        <taxon>Viridiplantae</taxon>
        <taxon>Streptophyta</taxon>
        <taxon>Embryophyta</taxon>
        <taxon>Tracheophyta</taxon>
        <taxon>Spermatophyta</taxon>
        <taxon>Pinopsida</taxon>
        <taxon>Pinidae</taxon>
        <taxon>Conifers II</taxon>
        <taxon>Cupressales</taxon>
        <taxon>Taxaceae</taxon>
        <taxon>Taxus</taxon>
    </lineage>
</organism>
<dbReference type="GO" id="GO:0005737">
    <property type="term" value="C:cytoplasm"/>
    <property type="evidence" value="ECO:0007669"/>
    <property type="project" value="TreeGrafter"/>
</dbReference>
<dbReference type="GO" id="GO:0006952">
    <property type="term" value="P:defense response"/>
    <property type="evidence" value="ECO:0007669"/>
    <property type="project" value="InterPro"/>
</dbReference>
<name>A0AA38FZ10_TAXCH</name>
<dbReference type="InterPro" id="IPR023393">
    <property type="entry name" value="START-like_dom_sf"/>
</dbReference>
<dbReference type="GO" id="GO:0005634">
    <property type="term" value="C:nucleus"/>
    <property type="evidence" value="ECO:0007669"/>
    <property type="project" value="TreeGrafter"/>
</dbReference>
<dbReference type="Gene3D" id="3.30.530.20">
    <property type="match status" value="1"/>
</dbReference>
<dbReference type="FunFam" id="3.30.530.20:FF:000007">
    <property type="entry name" value="Major pollen allergen Bet v 1-A"/>
    <property type="match status" value="1"/>
</dbReference>
<dbReference type="EMBL" id="JAHRHJ020000006">
    <property type="protein sequence ID" value="KAH9313014.1"/>
    <property type="molecule type" value="Genomic_DNA"/>
</dbReference>
<protein>
    <recommendedName>
        <fullName evidence="2">Bet v I/Major latex protein domain-containing protein</fullName>
    </recommendedName>
</protein>
<dbReference type="InterPro" id="IPR024949">
    <property type="entry name" value="Bet_v_I_allergen"/>
</dbReference>
<feature type="non-terminal residue" evidence="3">
    <location>
        <position position="1"/>
    </location>
</feature>
<comment type="similarity">
    <text evidence="1">Belongs to the BetVI family.</text>
</comment>
<dbReference type="PRINTS" id="PR00634">
    <property type="entry name" value="BETALLERGEN"/>
</dbReference>
<dbReference type="Pfam" id="PF00407">
    <property type="entry name" value="Bet_v_1"/>
    <property type="match status" value="1"/>
</dbReference>
<evidence type="ECO:0000259" key="2">
    <source>
        <dbReference type="Pfam" id="PF00407"/>
    </source>
</evidence>
<comment type="caution">
    <text evidence="3">The sequence shown here is derived from an EMBL/GenBank/DDBJ whole genome shotgun (WGS) entry which is preliminary data.</text>
</comment>
<gene>
    <name evidence="3" type="ORF">KI387_028049</name>
</gene>
<dbReference type="SUPFAM" id="SSF55961">
    <property type="entry name" value="Bet v1-like"/>
    <property type="match status" value="1"/>
</dbReference>
<dbReference type="PANTHER" id="PTHR31213">
    <property type="entry name" value="OS08G0374000 PROTEIN-RELATED"/>
    <property type="match status" value="1"/>
</dbReference>
<dbReference type="InterPro" id="IPR050279">
    <property type="entry name" value="Plant_def-hormone_signal"/>
</dbReference>
<dbReference type="GO" id="GO:0009738">
    <property type="term" value="P:abscisic acid-activated signaling pathway"/>
    <property type="evidence" value="ECO:0007669"/>
    <property type="project" value="InterPro"/>
</dbReference>
<dbReference type="GO" id="GO:0038023">
    <property type="term" value="F:signaling receptor activity"/>
    <property type="evidence" value="ECO:0007669"/>
    <property type="project" value="InterPro"/>
</dbReference>
<evidence type="ECO:0000313" key="4">
    <source>
        <dbReference type="Proteomes" id="UP000824469"/>
    </source>
</evidence>
<feature type="domain" description="Bet v I/Major latex protein" evidence="2">
    <location>
        <begin position="4"/>
        <end position="142"/>
    </location>
</feature>
<evidence type="ECO:0000313" key="3">
    <source>
        <dbReference type="EMBL" id="KAH9313014.1"/>
    </source>
</evidence>